<evidence type="ECO:0000256" key="2">
    <source>
        <dbReference type="ARBA" id="ARBA00022692"/>
    </source>
</evidence>
<evidence type="ECO:0000256" key="3">
    <source>
        <dbReference type="ARBA" id="ARBA00022989"/>
    </source>
</evidence>
<dbReference type="GO" id="GO:0009003">
    <property type="term" value="F:signal peptidase activity"/>
    <property type="evidence" value="ECO:0007669"/>
    <property type="project" value="UniProtKB-EC"/>
</dbReference>
<name>A0A1F5EP72_9BACT</name>
<dbReference type="CDD" id="cd06530">
    <property type="entry name" value="S26_SPase_I"/>
    <property type="match status" value="1"/>
</dbReference>
<protein>
    <recommendedName>
        <fullName evidence="5">Signal peptidase I</fullName>
        <ecNumber evidence="5">3.4.21.89</ecNumber>
    </recommendedName>
</protein>
<accession>A0A1F5EP72</accession>
<dbReference type="GO" id="GO:0006465">
    <property type="term" value="P:signal peptide processing"/>
    <property type="evidence" value="ECO:0007669"/>
    <property type="project" value="UniProtKB-UniRule"/>
</dbReference>
<proteinExistence type="predicted"/>
<dbReference type="PANTHER" id="PTHR10806:SF6">
    <property type="entry name" value="SIGNAL PEPTIDASE COMPLEX CATALYTIC SUBUNIT SEC11"/>
    <property type="match status" value="1"/>
</dbReference>
<organism evidence="6 7">
    <name type="scientific">Candidatus Campbellbacteria bacterium RIFCSPHIGHO2_01_FULL_34_10</name>
    <dbReference type="NCBI Taxonomy" id="1797577"/>
    <lineage>
        <taxon>Bacteria</taxon>
        <taxon>Candidatus Campbelliibacteriota</taxon>
    </lineage>
</organism>
<comment type="subcellular location">
    <subcellularLocation>
        <location evidence="1">Membrane</location>
    </subcellularLocation>
</comment>
<dbReference type="Gene3D" id="2.10.109.10">
    <property type="entry name" value="Umud Fragment, subunit A"/>
    <property type="match status" value="1"/>
</dbReference>
<dbReference type="AlphaFoldDB" id="A0A1F5EP72"/>
<dbReference type="Proteomes" id="UP000186670">
    <property type="component" value="Unassembled WGS sequence"/>
</dbReference>
<evidence type="ECO:0000313" key="7">
    <source>
        <dbReference type="Proteomes" id="UP000186670"/>
    </source>
</evidence>
<dbReference type="EMBL" id="MEZZ01000012">
    <property type="protein sequence ID" value="OGD69130.1"/>
    <property type="molecule type" value="Genomic_DNA"/>
</dbReference>
<dbReference type="SUPFAM" id="SSF51306">
    <property type="entry name" value="LexA/Signal peptidase"/>
    <property type="match status" value="1"/>
</dbReference>
<evidence type="ECO:0000256" key="4">
    <source>
        <dbReference type="ARBA" id="ARBA00023136"/>
    </source>
</evidence>
<evidence type="ECO:0000256" key="5">
    <source>
        <dbReference type="NCBIfam" id="TIGR02228"/>
    </source>
</evidence>
<reference evidence="6 7" key="1">
    <citation type="journal article" date="2016" name="Nat. Commun.">
        <title>Thousands of microbial genomes shed light on interconnected biogeochemical processes in an aquifer system.</title>
        <authorList>
            <person name="Anantharaman K."/>
            <person name="Brown C.T."/>
            <person name="Hug L.A."/>
            <person name="Sharon I."/>
            <person name="Castelle C.J."/>
            <person name="Probst A.J."/>
            <person name="Thomas B.C."/>
            <person name="Singh A."/>
            <person name="Wilkins M.J."/>
            <person name="Karaoz U."/>
            <person name="Brodie E.L."/>
            <person name="Williams K.H."/>
            <person name="Hubbard S.S."/>
            <person name="Banfield J.F."/>
        </authorList>
    </citation>
    <scope>NUCLEOTIDE SEQUENCE [LARGE SCALE GENOMIC DNA]</scope>
</reference>
<evidence type="ECO:0000313" key="6">
    <source>
        <dbReference type="EMBL" id="OGD69130.1"/>
    </source>
</evidence>
<dbReference type="InterPro" id="IPR001733">
    <property type="entry name" value="Peptidase_S26B"/>
</dbReference>
<dbReference type="InterPro" id="IPR036286">
    <property type="entry name" value="LexA/Signal_pep-like_sf"/>
</dbReference>
<comment type="caution">
    <text evidence="6">The sequence shown here is derived from an EMBL/GenBank/DDBJ whole genome shotgun (WGS) entry which is preliminary data.</text>
</comment>
<dbReference type="PANTHER" id="PTHR10806">
    <property type="entry name" value="SIGNAL PEPTIDASE COMPLEX CATALYTIC SUBUNIT SEC11"/>
    <property type="match status" value="1"/>
</dbReference>
<keyword evidence="3" id="KW-1133">Transmembrane helix</keyword>
<gene>
    <name evidence="6" type="ORF">A2811_01025</name>
</gene>
<dbReference type="PRINTS" id="PR00728">
    <property type="entry name" value="SIGNALPTASE"/>
</dbReference>
<dbReference type="NCBIfam" id="TIGR02228">
    <property type="entry name" value="sigpep_I_arch"/>
    <property type="match status" value="1"/>
</dbReference>
<sequence length="153" mass="17006">MAVLMIASIFPITGNYELRVVQSGSMEPAIKTGSVAVIKPSDDYQVGDVITFGDVYKSETPITHRIVDIKVIEGDYYYITKGDANDDNDPKDVPKEDVIGKVLFSLPYAGYVVQEARKPFGFAILIIIPGVIIVYDESKKIWKEIKKTKKSNT</sequence>
<dbReference type="GO" id="GO:0004252">
    <property type="term" value="F:serine-type endopeptidase activity"/>
    <property type="evidence" value="ECO:0007669"/>
    <property type="project" value="UniProtKB-UniRule"/>
</dbReference>
<keyword evidence="4" id="KW-0472">Membrane</keyword>
<keyword evidence="2" id="KW-0812">Transmembrane</keyword>
<evidence type="ECO:0000256" key="1">
    <source>
        <dbReference type="ARBA" id="ARBA00004370"/>
    </source>
</evidence>
<dbReference type="InterPro" id="IPR019533">
    <property type="entry name" value="Peptidase_S26"/>
</dbReference>
<dbReference type="GO" id="GO:0016020">
    <property type="term" value="C:membrane"/>
    <property type="evidence" value="ECO:0007669"/>
    <property type="project" value="UniProtKB-SubCell"/>
</dbReference>
<dbReference type="EC" id="3.4.21.89" evidence="5"/>